<dbReference type="WBParaSite" id="SBAD_0000014501-mRNA-1">
    <property type="protein sequence ID" value="SBAD_0000014501-mRNA-1"/>
    <property type="gene ID" value="SBAD_0000014501"/>
</dbReference>
<accession>A0A183I940</accession>
<name>A0A183I940_9BILA</name>
<dbReference type="EMBL" id="UZAM01000213">
    <property type="protein sequence ID" value="VDO79968.1"/>
    <property type="molecule type" value="Genomic_DNA"/>
</dbReference>
<protein>
    <submittedName>
        <fullName evidence="4">Transmembrane protein</fullName>
    </submittedName>
</protein>
<reference evidence="4" key="1">
    <citation type="submission" date="2016-06" db="UniProtKB">
        <authorList>
            <consortium name="WormBaseParasite"/>
        </authorList>
    </citation>
    <scope>IDENTIFICATION</scope>
</reference>
<organism evidence="4">
    <name type="scientific">Soboliphyme baturini</name>
    <dbReference type="NCBI Taxonomy" id="241478"/>
    <lineage>
        <taxon>Eukaryota</taxon>
        <taxon>Metazoa</taxon>
        <taxon>Ecdysozoa</taxon>
        <taxon>Nematoda</taxon>
        <taxon>Enoplea</taxon>
        <taxon>Dorylaimia</taxon>
        <taxon>Dioctophymatida</taxon>
        <taxon>Dioctophymatoidea</taxon>
        <taxon>Soboliphymatidae</taxon>
        <taxon>Soboliphyme</taxon>
    </lineage>
</organism>
<evidence type="ECO:0000256" key="1">
    <source>
        <dbReference type="SAM" id="Phobius"/>
    </source>
</evidence>
<gene>
    <name evidence="2" type="ORF">SBAD_LOCUS134</name>
</gene>
<evidence type="ECO:0000313" key="4">
    <source>
        <dbReference type="WBParaSite" id="SBAD_0000014501-mRNA-1"/>
    </source>
</evidence>
<dbReference type="Proteomes" id="UP000270296">
    <property type="component" value="Unassembled WGS sequence"/>
</dbReference>
<keyword evidence="3" id="KW-1185">Reference proteome</keyword>
<keyword evidence="1" id="KW-0812">Transmembrane</keyword>
<dbReference type="OrthoDB" id="420380at2759"/>
<keyword evidence="1" id="KW-0472">Membrane</keyword>
<evidence type="ECO:0000313" key="2">
    <source>
        <dbReference type="EMBL" id="VDO79968.1"/>
    </source>
</evidence>
<evidence type="ECO:0000313" key="3">
    <source>
        <dbReference type="Proteomes" id="UP000270296"/>
    </source>
</evidence>
<keyword evidence="1" id="KW-1133">Transmembrane helix</keyword>
<proteinExistence type="predicted"/>
<dbReference type="AlphaFoldDB" id="A0A183I940"/>
<feature type="transmembrane region" description="Helical" evidence="1">
    <location>
        <begin position="48"/>
        <end position="66"/>
    </location>
</feature>
<sequence>MYGQACVERFFDFGQLYLCVCSCRRLASSSDCIRDRALTIELQKMSQGQWSIMFSISVVFVLSVVVPMRAEVFSAMANIDMLIETEKSVVSLIEKYIETERQRLEELESYVVAFTLLLALLFHS</sequence>
<reference evidence="2 3" key="2">
    <citation type="submission" date="2018-11" db="EMBL/GenBank/DDBJ databases">
        <authorList>
            <consortium name="Pathogen Informatics"/>
        </authorList>
    </citation>
    <scope>NUCLEOTIDE SEQUENCE [LARGE SCALE GENOMIC DNA]</scope>
</reference>